<dbReference type="InterPro" id="IPR002172">
    <property type="entry name" value="LDrepeatLR_classA_rpt"/>
</dbReference>
<comment type="caution">
    <text evidence="4">The sequence shown here is derived from an EMBL/GenBank/DDBJ whole genome shotgun (WGS) entry which is preliminary data.</text>
</comment>
<feature type="non-terminal residue" evidence="4">
    <location>
        <position position="232"/>
    </location>
</feature>
<dbReference type="EMBL" id="CAJNOM010007631">
    <property type="protein sequence ID" value="CAF1676373.1"/>
    <property type="molecule type" value="Genomic_DNA"/>
</dbReference>
<evidence type="ECO:0000256" key="1">
    <source>
        <dbReference type="ARBA" id="ARBA00023157"/>
    </source>
</evidence>
<proteinExistence type="predicted"/>
<dbReference type="Gene3D" id="4.10.400.10">
    <property type="entry name" value="Low-density Lipoprotein Receptor"/>
    <property type="match status" value="1"/>
</dbReference>
<dbReference type="SMART" id="SM00192">
    <property type="entry name" value="LDLa"/>
    <property type="match status" value="2"/>
</dbReference>
<comment type="caution">
    <text evidence="2">Lacks conserved residue(s) required for the propagation of feature annotation.</text>
</comment>
<sequence>LSKQGISSEQLYLWSAPIDLVEEYQFYLNQLLTFNDLSLGKEIFYNCTLPRFGSHCQYEFDYYNHSNHSSLSEIIHEYYTTNEYDPTNLTCYEHLQCYRGSESACLDWTDICDGKIDCFDHGQDEEHCWQLEINECTDDEYRCDNGQCIPEAFYQDGKIIFDCIDISDETVNNVKLNRTCNKNEPTLECEDKICKESFLTSSCAEKRKVLLMKAMFSTKHNSTSEQCWFGIK</sequence>
<evidence type="ECO:0000313" key="4">
    <source>
        <dbReference type="EMBL" id="CAF1676373.1"/>
    </source>
</evidence>
<name>A0A816GNS7_9BILA</name>
<organism evidence="4 5">
    <name type="scientific">Adineta steineri</name>
    <dbReference type="NCBI Taxonomy" id="433720"/>
    <lineage>
        <taxon>Eukaryota</taxon>
        <taxon>Metazoa</taxon>
        <taxon>Spiralia</taxon>
        <taxon>Gnathifera</taxon>
        <taxon>Rotifera</taxon>
        <taxon>Eurotatoria</taxon>
        <taxon>Bdelloidea</taxon>
        <taxon>Adinetida</taxon>
        <taxon>Adinetidae</taxon>
        <taxon>Adineta</taxon>
    </lineage>
</organism>
<evidence type="ECO:0000256" key="2">
    <source>
        <dbReference type="PROSITE-ProRule" id="PRU00124"/>
    </source>
</evidence>
<feature type="disulfide bond" evidence="2">
    <location>
        <begin position="136"/>
        <end position="148"/>
    </location>
</feature>
<keyword evidence="5" id="KW-1185">Reference proteome</keyword>
<evidence type="ECO:0000313" key="5">
    <source>
        <dbReference type="Proteomes" id="UP000663832"/>
    </source>
</evidence>
<keyword evidence="1 2" id="KW-1015">Disulfide bond</keyword>
<dbReference type="AlphaFoldDB" id="A0A816GNS7"/>
<dbReference type="SUPFAM" id="SSF57424">
    <property type="entry name" value="LDL receptor-like module"/>
    <property type="match status" value="1"/>
</dbReference>
<dbReference type="PROSITE" id="PS50068">
    <property type="entry name" value="LDLRA_2"/>
    <property type="match status" value="1"/>
</dbReference>
<dbReference type="CDD" id="cd00112">
    <property type="entry name" value="LDLa"/>
    <property type="match status" value="1"/>
</dbReference>
<dbReference type="InterPro" id="IPR036055">
    <property type="entry name" value="LDL_receptor-like_sf"/>
</dbReference>
<evidence type="ECO:0000313" key="3">
    <source>
        <dbReference type="EMBL" id="CAF1586331.1"/>
    </source>
</evidence>
<gene>
    <name evidence="3" type="ORF">BJG266_LOCUS49194</name>
    <name evidence="4" type="ORF">QVE165_LOCUS66274</name>
</gene>
<dbReference type="Proteomes" id="UP000663877">
    <property type="component" value="Unassembled WGS sequence"/>
</dbReference>
<dbReference type="Proteomes" id="UP000663832">
    <property type="component" value="Unassembled WGS sequence"/>
</dbReference>
<protein>
    <submittedName>
        <fullName evidence="4">Uncharacterized protein</fullName>
    </submittedName>
</protein>
<accession>A0A816GNS7</accession>
<dbReference type="EMBL" id="CAJNOI010007199">
    <property type="protein sequence ID" value="CAF1586331.1"/>
    <property type="molecule type" value="Genomic_DNA"/>
</dbReference>
<dbReference type="OrthoDB" id="2019384at2759"/>
<feature type="non-terminal residue" evidence="4">
    <location>
        <position position="1"/>
    </location>
</feature>
<reference evidence="4" key="1">
    <citation type="submission" date="2021-02" db="EMBL/GenBank/DDBJ databases">
        <authorList>
            <person name="Nowell W R."/>
        </authorList>
    </citation>
    <scope>NUCLEOTIDE SEQUENCE</scope>
</reference>